<dbReference type="SUPFAM" id="SSF47384">
    <property type="entry name" value="Homodimeric domain of signal transducing histidine kinase"/>
    <property type="match status" value="1"/>
</dbReference>
<dbReference type="InterPro" id="IPR000014">
    <property type="entry name" value="PAS"/>
</dbReference>
<dbReference type="Pfam" id="PF13426">
    <property type="entry name" value="PAS_9"/>
    <property type="match status" value="1"/>
</dbReference>
<organism evidence="9">
    <name type="scientific">bioreactor metagenome</name>
    <dbReference type="NCBI Taxonomy" id="1076179"/>
    <lineage>
        <taxon>unclassified sequences</taxon>
        <taxon>metagenomes</taxon>
        <taxon>ecological metagenomes</taxon>
    </lineage>
</organism>
<dbReference type="InterPro" id="IPR035965">
    <property type="entry name" value="PAS-like_dom_sf"/>
</dbReference>
<protein>
    <recommendedName>
        <fullName evidence="2">histidine kinase</fullName>
        <ecNumber evidence="2">2.7.13.3</ecNumber>
    </recommendedName>
</protein>
<reference evidence="9" key="1">
    <citation type="submission" date="2019-08" db="EMBL/GenBank/DDBJ databases">
        <authorList>
            <person name="Kucharzyk K."/>
            <person name="Murdoch R.W."/>
            <person name="Higgins S."/>
            <person name="Loffler F."/>
        </authorList>
    </citation>
    <scope>NUCLEOTIDE SEQUENCE</scope>
</reference>
<dbReference type="InterPro" id="IPR000700">
    <property type="entry name" value="PAS-assoc_C"/>
</dbReference>
<sequence length="638" mass="72946">MMSISTIEKGKYIDVNQRFLEELDYEKEEVVGFSSREVGFIGFEYNRAEFIKKLKRGALDNYQVSLTKKDKSQITCICKSAIIKLSGIEYLFFSATNITNQIETLRRSEYLFNQQKVLSDVTQLLGSGYNLSASLNSILKILGEHTGVSRVYIFENDSSNQITSNTYEWCNEFITPQIELLQNTPYEIIPSWKELLLNNGFIFSENISELPQDIRDVLEPQEIKSILIYPITVEGNFYGFIGFDECKRNKIWEKEELALLKTVSNVLSNSFERREYLERLKSSEIRLKMAIESANEALWDWNFQSGELYLNENWYKMSGYTSEELSGLSNLWYRFIDKEDLPNVIDNWNRHISGETEFYEQINRIVTKEGSKKWVITKGMVVKRDKDGNPLRAVGIQADITEQKEREEELRKLVATRDMYFSIIAHDLRGPIGSFAGLTEMMNTSSLDKESEKEIISELAKLSKSTFELLENLLIWARSQRGDVALNLTQINLSTLVEIVLSPLKTLAQQKNILLINEVKDGTTVFADSEALSLIIRNIVSNSIKFTKSGGRVLVSSKKRDSLMEISIIDNGIGMPKEVADRLFTSDGYQTRRGTDNEKGSGLGLMMSSEFVQRMGGEIKVESIENIGTRVFFTVPVK</sequence>
<dbReference type="InterPro" id="IPR005467">
    <property type="entry name" value="His_kinase_dom"/>
</dbReference>
<dbReference type="Gene3D" id="3.30.450.20">
    <property type="entry name" value="PAS domain"/>
    <property type="match status" value="2"/>
</dbReference>
<dbReference type="EMBL" id="VSSQ01015178">
    <property type="protein sequence ID" value="MPM55233.1"/>
    <property type="molecule type" value="Genomic_DNA"/>
</dbReference>
<keyword evidence="3" id="KW-0597">Phosphoprotein</keyword>
<dbReference type="InterPro" id="IPR004358">
    <property type="entry name" value="Sig_transdc_His_kin-like_C"/>
</dbReference>
<evidence type="ECO:0000259" key="8">
    <source>
        <dbReference type="PROSITE" id="PS50113"/>
    </source>
</evidence>
<dbReference type="AlphaFoldDB" id="A0A645AWE7"/>
<dbReference type="Pfam" id="PF01590">
    <property type="entry name" value="GAF"/>
    <property type="match status" value="1"/>
</dbReference>
<feature type="domain" description="Histidine kinase" evidence="6">
    <location>
        <begin position="423"/>
        <end position="638"/>
    </location>
</feature>
<evidence type="ECO:0000259" key="7">
    <source>
        <dbReference type="PROSITE" id="PS50112"/>
    </source>
</evidence>
<comment type="catalytic activity">
    <reaction evidence="1">
        <text>ATP + protein L-histidine = ADP + protein N-phospho-L-histidine.</text>
        <dbReference type="EC" id="2.7.13.3"/>
    </reaction>
</comment>
<evidence type="ECO:0000259" key="6">
    <source>
        <dbReference type="PROSITE" id="PS50109"/>
    </source>
</evidence>
<dbReference type="SMART" id="SM00091">
    <property type="entry name" value="PAS"/>
    <property type="match status" value="1"/>
</dbReference>
<keyword evidence="5 9" id="KW-0418">Kinase</keyword>
<dbReference type="Gene3D" id="3.30.565.10">
    <property type="entry name" value="Histidine kinase-like ATPase, C-terminal domain"/>
    <property type="match status" value="1"/>
</dbReference>
<evidence type="ECO:0000313" key="9">
    <source>
        <dbReference type="EMBL" id="MPM55233.1"/>
    </source>
</evidence>
<dbReference type="CDD" id="cd00130">
    <property type="entry name" value="PAS"/>
    <property type="match status" value="1"/>
</dbReference>
<dbReference type="CDD" id="cd00075">
    <property type="entry name" value="HATPase"/>
    <property type="match status" value="1"/>
</dbReference>
<dbReference type="InterPro" id="IPR013655">
    <property type="entry name" value="PAS_fold_3"/>
</dbReference>
<dbReference type="PANTHER" id="PTHR43304">
    <property type="entry name" value="PHYTOCHROME-LIKE PROTEIN CPH1"/>
    <property type="match status" value="1"/>
</dbReference>
<dbReference type="SUPFAM" id="SSF55874">
    <property type="entry name" value="ATPase domain of HSP90 chaperone/DNA topoisomerase II/histidine kinase"/>
    <property type="match status" value="1"/>
</dbReference>
<dbReference type="PROSITE" id="PS50109">
    <property type="entry name" value="HIS_KIN"/>
    <property type="match status" value="1"/>
</dbReference>
<dbReference type="SUPFAM" id="SSF55781">
    <property type="entry name" value="GAF domain-like"/>
    <property type="match status" value="1"/>
</dbReference>
<gene>
    <name evidence="9" type="primary">sasA_266</name>
    <name evidence="9" type="ORF">SDC9_102026</name>
</gene>
<dbReference type="EC" id="2.7.13.3" evidence="2"/>
<dbReference type="SMART" id="SM00387">
    <property type="entry name" value="HATPase_c"/>
    <property type="match status" value="1"/>
</dbReference>
<dbReference type="PROSITE" id="PS50112">
    <property type="entry name" value="PAS"/>
    <property type="match status" value="1"/>
</dbReference>
<dbReference type="InterPro" id="IPR029016">
    <property type="entry name" value="GAF-like_dom_sf"/>
</dbReference>
<evidence type="ECO:0000256" key="2">
    <source>
        <dbReference type="ARBA" id="ARBA00012438"/>
    </source>
</evidence>
<dbReference type="Pfam" id="PF02518">
    <property type="entry name" value="HATPase_c"/>
    <property type="match status" value="1"/>
</dbReference>
<dbReference type="NCBIfam" id="TIGR00229">
    <property type="entry name" value="sensory_box"/>
    <property type="match status" value="1"/>
</dbReference>
<dbReference type="PROSITE" id="PS50113">
    <property type="entry name" value="PAC"/>
    <property type="match status" value="1"/>
</dbReference>
<dbReference type="InterPro" id="IPR052162">
    <property type="entry name" value="Sensor_kinase/Photoreceptor"/>
</dbReference>
<feature type="domain" description="PAC" evidence="8">
    <location>
        <begin position="359"/>
        <end position="412"/>
    </location>
</feature>
<dbReference type="PANTHER" id="PTHR43304:SF1">
    <property type="entry name" value="PAC DOMAIN-CONTAINING PROTEIN"/>
    <property type="match status" value="1"/>
</dbReference>
<dbReference type="SMART" id="SM00086">
    <property type="entry name" value="PAC"/>
    <property type="match status" value="2"/>
</dbReference>
<dbReference type="InterPro" id="IPR036890">
    <property type="entry name" value="HATPase_C_sf"/>
</dbReference>
<dbReference type="Gene3D" id="3.30.450.40">
    <property type="match status" value="1"/>
</dbReference>
<evidence type="ECO:0000256" key="1">
    <source>
        <dbReference type="ARBA" id="ARBA00000085"/>
    </source>
</evidence>
<dbReference type="SUPFAM" id="SSF55785">
    <property type="entry name" value="PYP-like sensor domain (PAS domain)"/>
    <property type="match status" value="2"/>
</dbReference>
<accession>A0A645AWE7</accession>
<dbReference type="InterPro" id="IPR001610">
    <property type="entry name" value="PAC"/>
</dbReference>
<evidence type="ECO:0000256" key="4">
    <source>
        <dbReference type="ARBA" id="ARBA00022679"/>
    </source>
</evidence>
<keyword evidence="4 9" id="KW-0808">Transferase</keyword>
<dbReference type="SMART" id="SM00065">
    <property type="entry name" value="GAF"/>
    <property type="match status" value="1"/>
</dbReference>
<comment type="caution">
    <text evidence="9">The sequence shown here is derived from an EMBL/GenBank/DDBJ whole genome shotgun (WGS) entry which is preliminary data.</text>
</comment>
<feature type="domain" description="PAS" evidence="7">
    <location>
        <begin position="283"/>
        <end position="355"/>
    </location>
</feature>
<dbReference type="GO" id="GO:0000155">
    <property type="term" value="F:phosphorelay sensor kinase activity"/>
    <property type="evidence" value="ECO:0007669"/>
    <property type="project" value="InterPro"/>
</dbReference>
<dbReference type="InterPro" id="IPR003594">
    <property type="entry name" value="HATPase_dom"/>
</dbReference>
<dbReference type="SMART" id="SM00388">
    <property type="entry name" value="HisKA"/>
    <property type="match status" value="1"/>
</dbReference>
<proteinExistence type="predicted"/>
<dbReference type="Pfam" id="PF08447">
    <property type="entry name" value="PAS_3"/>
    <property type="match status" value="1"/>
</dbReference>
<dbReference type="InterPro" id="IPR003661">
    <property type="entry name" value="HisK_dim/P_dom"/>
</dbReference>
<dbReference type="Gene3D" id="1.10.287.130">
    <property type="match status" value="1"/>
</dbReference>
<evidence type="ECO:0000256" key="3">
    <source>
        <dbReference type="ARBA" id="ARBA00022553"/>
    </source>
</evidence>
<dbReference type="CDD" id="cd00082">
    <property type="entry name" value="HisKA"/>
    <property type="match status" value="1"/>
</dbReference>
<evidence type="ECO:0000256" key="5">
    <source>
        <dbReference type="ARBA" id="ARBA00022777"/>
    </source>
</evidence>
<dbReference type="InterPro" id="IPR036097">
    <property type="entry name" value="HisK_dim/P_sf"/>
</dbReference>
<name>A0A645AWE7_9ZZZZ</name>
<dbReference type="InterPro" id="IPR003018">
    <property type="entry name" value="GAF"/>
</dbReference>
<dbReference type="PRINTS" id="PR00344">
    <property type="entry name" value="BCTRLSENSOR"/>
</dbReference>